<accession>B1PJ42</accession>
<feature type="compositionally biased region" description="Basic and acidic residues" evidence="1">
    <location>
        <begin position="361"/>
        <end position="377"/>
    </location>
</feature>
<reference evidence="2" key="1">
    <citation type="submission" date="2008-01" db="EMBL/GenBank/DDBJ databases">
        <title>Pirate Transposons in Diatom Genomes.</title>
        <authorList>
            <person name="Maumus F."/>
            <person name="Allen A."/>
            <person name="Bowler C."/>
        </authorList>
    </citation>
    <scope>NUCLEOTIDE SEQUENCE</scope>
</reference>
<proteinExistence type="predicted"/>
<dbReference type="EMBL" id="EU432492">
    <property type="protein sequence ID" value="ACA60902.1"/>
    <property type="molecule type" value="Genomic_DNA"/>
</dbReference>
<feature type="compositionally biased region" description="Basic and acidic residues" evidence="1">
    <location>
        <begin position="385"/>
        <end position="408"/>
    </location>
</feature>
<organism evidence="2">
    <name type="scientific">Thalassiosira pseudonana</name>
    <name type="common">Marine diatom</name>
    <name type="synonym">Cyclotella nana</name>
    <dbReference type="NCBI Taxonomy" id="35128"/>
    <lineage>
        <taxon>Eukaryota</taxon>
        <taxon>Sar</taxon>
        <taxon>Stramenopiles</taxon>
        <taxon>Ochrophyta</taxon>
        <taxon>Bacillariophyta</taxon>
        <taxon>Coscinodiscophyceae</taxon>
        <taxon>Thalassiosirophycidae</taxon>
        <taxon>Thalassiosirales</taxon>
        <taxon>Thalassiosiraceae</taxon>
        <taxon>Thalassiosira</taxon>
    </lineage>
</organism>
<name>B1PJ42_THAPS</name>
<evidence type="ECO:0000256" key="1">
    <source>
        <dbReference type="SAM" id="MobiDB-lite"/>
    </source>
</evidence>
<protein>
    <submittedName>
        <fullName evidence="2">Gag protein</fullName>
    </submittedName>
</protein>
<feature type="region of interest" description="Disordered" evidence="1">
    <location>
        <begin position="354"/>
        <end position="415"/>
    </location>
</feature>
<evidence type="ECO:0000313" key="2">
    <source>
        <dbReference type="EMBL" id="ACA60902.1"/>
    </source>
</evidence>
<dbReference type="AlphaFoldDB" id="B1PJ42"/>
<sequence>MAENPNPDVFQDAQEQVDAIAQLTQLVIQQTNTVNALLAALGNAQGGAPVTASASTFALTPGKVGVEAVIDYSTKHGSSVYKEYKAALPTVWDLKGKGLVVFIQEFLTRAQDAGWTQGSMQVTKFNNADGTPIDLITEYGKIDVDTLKAQCDVFLLPGGANFQTRATQNNKLMAECLLSSVTASAKQALIADRGQYTFDGTIYAPVLFKHMMKIATLDNKATSKWLRDQLKQMPAVMLEVKGNIDDFFNTFDKWHTQLIGRGEDLDDALDCLWDGLKAAPCEKFSKWIQDKYDLHIEDDPTWGPITVEELTKRVKAKYNLMVTNKEYGSASKEQAEIIALRAQIDALKGDLKLSVAPKGNSKGDKKDKKGGEKGGKEKKTKNTKAKGDKQRQKQEESWKKTPPKDGEPTTKTVGDHTFNWCVHHMAWVWHKSENCDLGKKRAAEQNHVSYAAAVNSSPIETGTSSNFRALMSTLAQAALDEE</sequence>